<dbReference type="AlphaFoldDB" id="E4XNI3"/>
<dbReference type="OrthoDB" id="10329927at2759"/>
<dbReference type="EMBL" id="FN656100">
    <property type="protein sequence ID" value="CBY40765.1"/>
    <property type="molecule type" value="Genomic_DNA"/>
</dbReference>
<organism evidence="2">
    <name type="scientific">Oikopleura dioica</name>
    <name type="common">Tunicate</name>
    <dbReference type="NCBI Taxonomy" id="34765"/>
    <lineage>
        <taxon>Eukaryota</taxon>
        <taxon>Metazoa</taxon>
        <taxon>Chordata</taxon>
        <taxon>Tunicata</taxon>
        <taxon>Appendicularia</taxon>
        <taxon>Copelata</taxon>
        <taxon>Oikopleuridae</taxon>
        <taxon>Oikopleura</taxon>
    </lineage>
</organism>
<accession>E4XNI3</accession>
<feature type="region of interest" description="Disordered" evidence="1">
    <location>
        <begin position="1"/>
        <end position="43"/>
    </location>
</feature>
<dbReference type="Proteomes" id="UP000001307">
    <property type="component" value="Unassembled WGS sequence"/>
</dbReference>
<evidence type="ECO:0000313" key="3">
    <source>
        <dbReference type="EMBL" id="CBY40378.1"/>
    </source>
</evidence>
<dbReference type="InParanoid" id="E4XNI3"/>
<evidence type="ECO:0000256" key="1">
    <source>
        <dbReference type="SAM" id="MobiDB-lite"/>
    </source>
</evidence>
<name>E4XNI3_OIKDI</name>
<dbReference type="Proteomes" id="UP000011014">
    <property type="component" value="Unassembled WGS sequence"/>
</dbReference>
<dbReference type="EMBL" id="FN655896">
    <property type="protein sequence ID" value="CBY40378.1"/>
    <property type="molecule type" value="Genomic_DNA"/>
</dbReference>
<dbReference type="InterPro" id="IPR028118">
    <property type="entry name" value="Chibby_fam"/>
</dbReference>
<dbReference type="EMBL" id="FN653084">
    <property type="protein sequence ID" value="CBY11421.1"/>
    <property type="molecule type" value="Genomic_DNA"/>
</dbReference>
<dbReference type="Pfam" id="PF14645">
    <property type="entry name" value="Chibby"/>
    <property type="match status" value="1"/>
</dbReference>
<sequence>MGFFGTKKFAPKKSTMRRAQSLNSLKDPVQMQREFNPDPNNTSFKVGETTVKVKADGSLTTLYNEGDFNVKQQNEQLQKQVNRLVLERELLLDMLAEVTADYKMSQKYGPK</sequence>
<gene>
    <name evidence="2" type="ORF">GSOID_T00015744001</name>
    <name evidence="3" type="ORF">GSOID_T00022380001</name>
    <name evidence="4" type="ORF">GSOID_T00022799001</name>
</gene>
<keyword evidence="5" id="KW-1185">Reference proteome</keyword>
<proteinExistence type="predicted"/>
<evidence type="ECO:0000313" key="4">
    <source>
        <dbReference type="EMBL" id="CBY40765.1"/>
    </source>
</evidence>
<evidence type="ECO:0000313" key="5">
    <source>
        <dbReference type="Proteomes" id="UP000001307"/>
    </source>
</evidence>
<reference evidence="2" key="1">
    <citation type="journal article" date="2010" name="Science">
        <title>Plasticity of animal genome architecture unmasked by rapid evolution of a pelagic tunicate.</title>
        <authorList>
            <person name="Denoeud F."/>
            <person name="Henriet S."/>
            <person name="Mungpakdee S."/>
            <person name="Aury J.M."/>
            <person name="Da Silva C."/>
            <person name="Brinkmann H."/>
            <person name="Mikhaleva J."/>
            <person name="Olsen L.C."/>
            <person name="Jubin C."/>
            <person name="Canestro C."/>
            <person name="Bouquet J.M."/>
            <person name="Danks G."/>
            <person name="Poulain J."/>
            <person name="Campsteijn C."/>
            <person name="Adamski M."/>
            <person name="Cross I."/>
            <person name="Yadetie F."/>
            <person name="Muffato M."/>
            <person name="Louis A."/>
            <person name="Butcher S."/>
            <person name="Tsagkogeorga G."/>
            <person name="Konrad A."/>
            <person name="Singh S."/>
            <person name="Jensen M.F."/>
            <person name="Cong E.H."/>
            <person name="Eikeseth-Otteraa H."/>
            <person name="Noel B."/>
            <person name="Anthouard V."/>
            <person name="Porcel B.M."/>
            <person name="Kachouri-Lafond R."/>
            <person name="Nishino A."/>
            <person name="Ugolini M."/>
            <person name="Chourrout P."/>
            <person name="Nishida H."/>
            <person name="Aasland R."/>
            <person name="Huzurbazar S."/>
            <person name="Westhof E."/>
            <person name="Delsuc F."/>
            <person name="Lehrach H."/>
            <person name="Reinhardt R."/>
            <person name="Weissenbach J."/>
            <person name="Roy S.W."/>
            <person name="Artiguenave F."/>
            <person name="Postlethwait J.H."/>
            <person name="Manak J.R."/>
            <person name="Thompson E.M."/>
            <person name="Jaillon O."/>
            <person name="Du Pasquier L."/>
            <person name="Boudinot P."/>
            <person name="Liberles D.A."/>
            <person name="Volff J.N."/>
            <person name="Philippe H."/>
            <person name="Lenhard B."/>
            <person name="Roest Crollius H."/>
            <person name="Wincker P."/>
            <person name="Chourrout D."/>
        </authorList>
    </citation>
    <scope>NUCLEOTIDE SEQUENCE [LARGE SCALE GENOMIC DNA]</scope>
</reference>
<protein>
    <submittedName>
        <fullName evidence="2">Uncharacterized protein</fullName>
    </submittedName>
</protein>
<evidence type="ECO:0000313" key="2">
    <source>
        <dbReference type="EMBL" id="CBY11421.1"/>
    </source>
</evidence>